<keyword evidence="5" id="KW-0804">Transcription</keyword>
<feature type="domain" description="Myb-like" evidence="8">
    <location>
        <begin position="15"/>
        <end position="66"/>
    </location>
</feature>
<dbReference type="InterPro" id="IPR017930">
    <property type="entry name" value="Myb_dom"/>
</dbReference>
<dbReference type="GO" id="GO:0000981">
    <property type="term" value="F:DNA-binding transcription factor activity, RNA polymerase II-specific"/>
    <property type="evidence" value="ECO:0007669"/>
    <property type="project" value="TreeGrafter"/>
</dbReference>
<feature type="domain" description="Myb-like" evidence="8">
    <location>
        <begin position="67"/>
        <end position="117"/>
    </location>
</feature>
<dbReference type="InterPro" id="IPR050560">
    <property type="entry name" value="MYB_TF"/>
</dbReference>
<keyword evidence="4" id="KW-0238">DNA-binding</keyword>
<dbReference type="Gene3D" id="1.10.10.60">
    <property type="entry name" value="Homeodomain-like"/>
    <property type="match status" value="2"/>
</dbReference>
<keyword evidence="3" id="KW-0805">Transcription regulation</keyword>
<keyword evidence="2" id="KW-0677">Repeat</keyword>
<dbReference type="EMBL" id="MN906723">
    <property type="protein sequence ID" value="QHG11476.1"/>
    <property type="molecule type" value="mRNA"/>
</dbReference>
<feature type="compositionally biased region" description="Low complexity" evidence="7">
    <location>
        <begin position="236"/>
        <end position="263"/>
    </location>
</feature>
<feature type="region of interest" description="Disordered" evidence="7">
    <location>
        <begin position="225"/>
        <end position="289"/>
    </location>
</feature>
<evidence type="ECO:0000256" key="4">
    <source>
        <dbReference type="ARBA" id="ARBA00023125"/>
    </source>
</evidence>
<dbReference type="PANTHER" id="PTHR45614">
    <property type="entry name" value="MYB PROTEIN-RELATED"/>
    <property type="match status" value="1"/>
</dbReference>
<evidence type="ECO:0000256" key="1">
    <source>
        <dbReference type="ARBA" id="ARBA00004123"/>
    </source>
</evidence>
<dbReference type="SUPFAM" id="SSF46689">
    <property type="entry name" value="Homeodomain-like"/>
    <property type="match status" value="1"/>
</dbReference>
<feature type="compositionally biased region" description="Basic and acidic residues" evidence="7">
    <location>
        <begin position="170"/>
        <end position="179"/>
    </location>
</feature>
<protein>
    <submittedName>
        <fullName evidence="10">R2R3-MYB transcription factor 48</fullName>
    </submittedName>
</protein>
<feature type="compositionally biased region" description="Polar residues" evidence="7">
    <location>
        <begin position="264"/>
        <end position="286"/>
    </location>
</feature>
<keyword evidence="6" id="KW-0539">Nucleus</keyword>
<dbReference type="PROSITE" id="PS50090">
    <property type="entry name" value="MYB_LIKE"/>
    <property type="match status" value="2"/>
</dbReference>
<name>A0A6B9QRH5_TAXCH</name>
<evidence type="ECO:0000259" key="8">
    <source>
        <dbReference type="PROSITE" id="PS50090"/>
    </source>
</evidence>
<proteinExistence type="evidence at transcript level"/>
<evidence type="ECO:0000256" key="6">
    <source>
        <dbReference type="ARBA" id="ARBA00023242"/>
    </source>
</evidence>
<sequence length="380" mass="40913">MCSQRMAEEAQAVAAAERIKGPWSPEEDCTLQRLVEKYGARNWSVISKGIPGRSGKSCRLRWCNQLCPQVEHRPFSPTEDAVIVEAHSLHGNKWATIARLLPGRTDNSIKNHWNSTLRRRYSSEAEDLNNNNIGASLLPLNELTEKSKASSSCRKRSSSFSEGDSQGAEVESREPKRPNLVETPANSENTISFDSNVDFLGSASAGSNLHRPVPRQSAFNCYESIKTPEESPPLGSPSASGSDCSFDPPTLLSLSLPGSASTSENTGGECSPRQEQSYSPQPQANQEPFGYTFVPASGGYLKAEDAMSMMSAAVKAAVARVLPLIFQSGSGSDMNSDFGGGGLLSVMREMIAKEVHCYINGLKSSNPGGFVLNSVAPAFR</sequence>
<evidence type="ECO:0000256" key="3">
    <source>
        <dbReference type="ARBA" id="ARBA00023015"/>
    </source>
</evidence>
<dbReference type="InterPro" id="IPR009057">
    <property type="entry name" value="Homeodomain-like_sf"/>
</dbReference>
<evidence type="ECO:0000259" key="9">
    <source>
        <dbReference type="PROSITE" id="PS51294"/>
    </source>
</evidence>
<feature type="domain" description="HTH myb-type" evidence="9">
    <location>
        <begin position="72"/>
        <end position="121"/>
    </location>
</feature>
<dbReference type="AlphaFoldDB" id="A0A6B9QRH5"/>
<feature type="region of interest" description="Disordered" evidence="7">
    <location>
        <begin position="148"/>
        <end position="192"/>
    </location>
</feature>
<evidence type="ECO:0000256" key="7">
    <source>
        <dbReference type="SAM" id="MobiDB-lite"/>
    </source>
</evidence>
<dbReference type="FunFam" id="1.10.10.60:FF:000060">
    <property type="entry name" value="MYB transcription factor"/>
    <property type="match status" value="1"/>
</dbReference>
<dbReference type="Pfam" id="PF00249">
    <property type="entry name" value="Myb_DNA-binding"/>
    <property type="match status" value="2"/>
</dbReference>
<evidence type="ECO:0000256" key="5">
    <source>
        <dbReference type="ARBA" id="ARBA00023163"/>
    </source>
</evidence>
<accession>A0A6B9QRH5</accession>
<evidence type="ECO:0000256" key="2">
    <source>
        <dbReference type="ARBA" id="ARBA00022737"/>
    </source>
</evidence>
<dbReference type="PROSITE" id="PS51294">
    <property type="entry name" value="HTH_MYB"/>
    <property type="match status" value="2"/>
</dbReference>
<dbReference type="SMART" id="SM00717">
    <property type="entry name" value="SANT"/>
    <property type="match status" value="2"/>
</dbReference>
<evidence type="ECO:0000313" key="10">
    <source>
        <dbReference type="EMBL" id="QHG11476.1"/>
    </source>
</evidence>
<organism evidence="10">
    <name type="scientific">Taxus chinensis</name>
    <name type="common">Chinese yew</name>
    <name type="synonym">Taxus wallichiana var. chinensis</name>
    <dbReference type="NCBI Taxonomy" id="29808"/>
    <lineage>
        <taxon>Eukaryota</taxon>
        <taxon>Viridiplantae</taxon>
        <taxon>Streptophyta</taxon>
        <taxon>Embryophyta</taxon>
        <taxon>Tracheophyta</taxon>
        <taxon>Spermatophyta</taxon>
        <taxon>Pinopsida</taxon>
        <taxon>Pinidae</taxon>
        <taxon>Conifers II</taxon>
        <taxon>Cupressales</taxon>
        <taxon>Taxaceae</taxon>
        <taxon>Taxus</taxon>
    </lineage>
</organism>
<reference evidence="10" key="1">
    <citation type="journal article" date="2020" name="PeerJ">
        <title>The R2R3-MYB transcription factor family in Taxus chinensis: Identification, characterization, expression profiling and posttranscriptional regulation analysis.</title>
        <authorList>
            <person name="Hu X."/>
            <person name="Zhang L."/>
            <person name="Shao F."/>
            <person name="Qiu D."/>
            <person name="Wilson I.W."/>
        </authorList>
    </citation>
    <scope>NUCLEOTIDE SEQUENCE</scope>
</reference>
<dbReference type="GO" id="GO:0005634">
    <property type="term" value="C:nucleus"/>
    <property type="evidence" value="ECO:0007669"/>
    <property type="project" value="UniProtKB-SubCell"/>
</dbReference>
<feature type="domain" description="HTH myb-type" evidence="9">
    <location>
        <begin position="15"/>
        <end position="70"/>
    </location>
</feature>
<dbReference type="PANTHER" id="PTHR45614:SF25">
    <property type="entry name" value="MYB PROTEIN"/>
    <property type="match status" value="1"/>
</dbReference>
<dbReference type="GO" id="GO:0000978">
    <property type="term" value="F:RNA polymerase II cis-regulatory region sequence-specific DNA binding"/>
    <property type="evidence" value="ECO:0007669"/>
    <property type="project" value="TreeGrafter"/>
</dbReference>
<dbReference type="InterPro" id="IPR001005">
    <property type="entry name" value="SANT/Myb"/>
</dbReference>
<comment type="subcellular location">
    <subcellularLocation>
        <location evidence="1">Nucleus</location>
    </subcellularLocation>
</comment>
<dbReference type="CDD" id="cd00167">
    <property type="entry name" value="SANT"/>
    <property type="match status" value="2"/>
</dbReference>